<feature type="compositionally biased region" description="Basic and acidic residues" evidence="1">
    <location>
        <begin position="320"/>
        <end position="335"/>
    </location>
</feature>
<evidence type="ECO:0000313" key="3">
    <source>
        <dbReference type="Proteomes" id="UP001140513"/>
    </source>
</evidence>
<protein>
    <submittedName>
        <fullName evidence="2">Uncharacterized protein</fullName>
    </submittedName>
</protein>
<dbReference type="AlphaFoldDB" id="A0A9W9C770"/>
<dbReference type="OrthoDB" id="3792376at2759"/>
<reference evidence="2" key="1">
    <citation type="submission" date="2022-10" db="EMBL/GenBank/DDBJ databases">
        <title>Tapping the CABI collections for fungal endophytes: first genome assemblies for Collariella, Neodidymelliopsis, Ascochyta clinopodiicola, Didymella pomorum, Didymosphaeria variabile, Neocosmospora piperis and Neocucurbitaria cava.</title>
        <authorList>
            <person name="Hill R."/>
        </authorList>
    </citation>
    <scope>NUCLEOTIDE SEQUENCE</scope>
    <source>
        <strain evidence="2">IMI 356815</strain>
    </source>
</reference>
<organism evidence="2 3">
    <name type="scientific">Didymosphaeria variabile</name>
    <dbReference type="NCBI Taxonomy" id="1932322"/>
    <lineage>
        <taxon>Eukaryota</taxon>
        <taxon>Fungi</taxon>
        <taxon>Dikarya</taxon>
        <taxon>Ascomycota</taxon>
        <taxon>Pezizomycotina</taxon>
        <taxon>Dothideomycetes</taxon>
        <taxon>Pleosporomycetidae</taxon>
        <taxon>Pleosporales</taxon>
        <taxon>Massarineae</taxon>
        <taxon>Didymosphaeriaceae</taxon>
        <taxon>Didymosphaeria</taxon>
    </lineage>
</organism>
<accession>A0A9W9C770</accession>
<dbReference type="GeneID" id="80913610"/>
<evidence type="ECO:0000256" key="1">
    <source>
        <dbReference type="SAM" id="MobiDB-lite"/>
    </source>
</evidence>
<feature type="region of interest" description="Disordered" evidence="1">
    <location>
        <begin position="96"/>
        <end position="138"/>
    </location>
</feature>
<keyword evidence="3" id="KW-1185">Reference proteome</keyword>
<gene>
    <name evidence="2" type="ORF">N0V89_010080</name>
</gene>
<feature type="region of interest" description="Disordered" evidence="1">
    <location>
        <begin position="304"/>
        <end position="336"/>
    </location>
</feature>
<feature type="compositionally biased region" description="Basic and acidic residues" evidence="1">
    <location>
        <begin position="104"/>
        <end position="113"/>
    </location>
</feature>
<dbReference type="EMBL" id="JAPEUX010000007">
    <property type="protein sequence ID" value="KAJ4348702.1"/>
    <property type="molecule type" value="Genomic_DNA"/>
</dbReference>
<name>A0A9W9C770_9PLEO</name>
<feature type="region of interest" description="Disordered" evidence="1">
    <location>
        <begin position="1"/>
        <end position="52"/>
    </location>
</feature>
<feature type="region of interest" description="Disordered" evidence="1">
    <location>
        <begin position="347"/>
        <end position="366"/>
    </location>
</feature>
<sequence>MNFVLPADPELSRRSTVPGSSENRRSLRRWSSLHGSHPPSAVSSEPISQRGFSREATWQTISRSSESTYELPALDSDLQEWCTTLLDFIDQDDFEIAAPSGDSSGDHDEDRSWTTDTAGSLPRLSSTGVQESATLHSRTAIKQRRRKVTVFALPDASLVDLVASSAEYTYEAHSHPRSSVGDFALPSSNTLMTGKSGGYRHEPQAAGNGRAPPNHDQDTLRILEGNGPFILDARDISRSQFQEIRHGAEDNSSLESPVRLQLMPRGDVVDGNAVERQVHPWTSGVFNELGEDIVWFLDNMGDETAATGGEGLPSPADAQHWSDTESNHAAEHSENELEGEILSLLDGLQGLPHGGNGEGQSSREDAQLGLEVERDHVVEHPEDRSSSLMATPPPPPIVLPARTGSKKKRFGRLGRWLKKIVTR</sequence>
<dbReference type="RefSeq" id="XP_056068090.1">
    <property type="nucleotide sequence ID" value="XM_056218825.1"/>
</dbReference>
<dbReference type="Proteomes" id="UP001140513">
    <property type="component" value="Unassembled WGS sequence"/>
</dbReference>
<evidence type="ECO:0000313" key="2">
    <source>
        <dbReference type="EMBL" id="KAJ4348702.1"/>
    </source>
</evidence>
<feature type="region of interest" description="Disordered" evidence="1">
    <location>
        <begin position="382"/>
        <end position="406"/>
    </location>
</feature>
<comment type="caution">
    <text evidence="2">The sequence shown here is derived from an EMBL/GenBank/DDBJ whole genome shotgun (WGS) entry which is preliminary data.</text>
</comment>
<feature type="region of interest" description="Disordered" evidence="1">
    <location>
        <begin position="197"/>
        <end position="216"/>
    </location>
</feature>
<feature type="compositionally biased region" description="Polar residues" evidence="1">
    <location>
        <begin position="114"/>
        <end position="137"/>
    </location>
</feature>
<feature type="compositionally biased region" description="Polar residues" evidence="1">
    <location>
        <begin position="41"/>
        <end position="52"/>
    </location>
</feature>
<proteinExistence type="predicted"/>